<gene>
    <name evidence="4" type="ORF">PV383_04635</name>
</gene>
<feature type="domain" description="Type I restriction enzyme R protein N-terminal" evidence="3">
    <location>
        <begin position="64"/>
        <end position="187"/>
    </location>
</feature>
<dbReference type="PANTHER" id="PTHR42998:SF1">
    <property type="entry name" value="TYPE I RESTRICTION ENZYME HINDI METHYLASE SUBUNIT"/>
    <property type="match status" value="1"/>
</dbReference>
<feature type="region of interest" description="Disordered" evidence="1">
    <location>
        <begin position="1"/>
        <end position="41"/>
    </location>
</feature>
<accession>A0ABU4MGU8</accession>
<dbReference type="Proteomes" id="UP001282474">
    <property type="component" value="Unassembled WGS sequence"/>
</dbReference>
<evidence type="ECO:0000259" key="3">
    <source>
        <dbReference type="Pfam" id="PF13588"/>
    </source>
</evidence>
<keyword evidence="4" id="KW-0808">Transferase</keyword>
<organism evidence="4 5">
    <name type="scientific">Streptomyces caniscabiei</name>
    <dbReference type="NCBI Taxonomy" id="2746961"/>
    <lineage>
        <taxon>Bacteria</taxon>
        <taxon>Bacillati</taxon>
        <taxon>Actinomycetota</taxon>
        <taxon>Actinomycetes</taxon>
        <taxon>Kitasatosporales</taxon>
        <taxon>Streptomycetaceae</taxon>
        <taxon>Streptomyces</taxon>
    </lineage>
</organism>
<dbReference type="InterPro" id="IPR052916">
    <property type="entry name" value="Type-I_RE_MTase_Subunit"/>
</dbReference>
<evidence type="ECO:0000313" key="4">
    <source>
        <dbReference type="EMBL" id="MDX3036458.1"/>
    </source>
</evidence>
<feature type="domain" description="DNA methylase adenine-specific" evidence="2">
    <location>
        <begin position="343"/>
        <end position="641"/>
    </location>
</feature>
<dbReference type="PRINTS" id="PR00507">
    <property type="entry name" value="N12N6MTFRASE"/>
</dbReference>
<dbReference type="NCBIfam" id="NF047738">
    <property type="entry name" value="antiphage_MADS2"/>
    <property type="match status" value="1"/>
</dbReference>
<comment type="caution">
    <text evidence="4">The sequence shown here is derived from an EMBL/GenBank/DDBJ whole genome shotgun (WGS) entry which is preliminary data.</text>
</comment>
<evidence type="ECO:0000256" key="1">
    <source>
        <dbReference type="SAM" id="MobiDB-lite"/>
    </source>
</evidence>
<name>A0ABU4MGU8_9ACTN</name>
<dbReference type="PANTHER" id="PTHR42998">
    <property type="entry name" value="TYPE I RESTRICTION ENZYME HINDVIIP M PROTEIN-RELATED"/>
    <property type="match status" value="1"/>
</dbReference>
<dbReference type="Gene3D" id="3.40.50.150">
    <property type="entry name" value="Vaccinia Virus protein VP39"/>
    <property type="match status" value="1"/>
</dbReference>
<protein>
    <submittedName>
        <fullName evidence="4">N-6 DNA methylase</fullName>
    </submittedName>
</protein>
<proteinExistence type="predicted"/>
<dbReference type="InterPro" id="IPR029063">
    <property type="entry name" value="SAM-dependent_MTases_sf"/>
</dbReference>
<dbReference type="RefSeq" id="WP_193382488.1">
    <property type="nucleotide sequence ID" value="NZ_JABXWF010000009.1"/>
</dbReference>
<dbReference type="GO" id="GO:0008168">
    <property type="term" value="F:methyltransferase activity"/>
    <property type="evidence" value="ECO:0007669"/>
    <property type="project" value="UniProtKB-KW"/>
</dbReference>
<evidence type="ECO:0000259" key="2">
    <source>
        <dbReference type="Pfam" id="PF02384"/>
    </source>
</evidence>
<dbReference type="EMBL" id="JARAWJ010000003">
    <property type="protein sequence ID" value="MDX3036458.1"/>
    <property type="molecule type" value="Genomic_DNA"/>
</dbReference>
<keyword evidence="4" id="KW-0489">Methyltransferase</keyword>
<dbReference type="GO" id="GO:0032259">
    <property type="term" value="P:methylation"/>
    <property type="evidence" value="ECO:0007669"/>
    <property type="project" value="UniProtKB-KW"/>
</dbReference>
<feature type="compositionally biased region" description="Basic and acidic residues" evidence="1">
    <location>
        <begin position="13"/>
        <end position="29"/>
    </location>
</feature>
<evidence type="ECO:0000313" key="5">
    <source>
        <dbReference type="Proteomes" id="UP001282474"/>
    </source>
</evidence>
<dbReference type="Pfam" id="PF02384">
    <property type="entry name" value="N6_Mtase"/>
    <property type="match status" value="1"/>
</dbReference>
<reference evidence="4 5" key="1">
    <citation type="journal article" date="2023" name="Microb. Genom.">
        <title>Mesoterricola silvestris gen. nov., sp. nov., Mesoterricola sediminis sp. nov., Geothrix oryzae sp. nov., Geothrix edaphica sp. nov., Geothrix rubra sp. nov., and Geothrix limicola sp. nov., six novel members of Acidobacteriota isolated from soils.</title>
        <authorList>
            <person name="Weisberg A.J."/>
            <person name="Pearce E."/>
            <person name="Kramer C.G."/>
            <person name="Chang J.H."/>
            <person name="Clarke C.R."/>
        </authorList>
    </citation>
    <scope>NUCLEOTIDE SEQUENCE [LARGE SCALE GENOMIC DNA]</scope>
    <source>
        <strain evidence="4 5">NE20-4-1</strain>
    </source>
</reference>
<dbReference type="Pfam" id="PF13588">
    <property type="entry name" value="HSDR_N_2"/>
    <property type="match status" value="1"/>
</dbReference>
<dbReference type="InterPro" id="IPR029464">
    <property type="entry name" value="HSDR_N"/>
</dbReference>
<sequence length="751" mass="85446">MGEEQLGFDMPEEGPREPETSEEADKKDTGAVNGEAPAGPRKLADDEVFDYITGDKVVKLTEAEKVRQHIARSLVHQYGIDPHDMEADFSIPVINDAGRKSRRRASIAIFEHGKDHELKYLRRVVVTKPRPKDSRTVSKIRTYAHAKAQIDEVGQLMQAALDCKYGMWTDDKDLYFIRKDDDSSPFETKYRPLLNWPRGDATSFDAQGDASSLAIMRRADERMLRFAFRRCHNYIHGNEGLPKDAAFWQFLYVLFAKLHDERLVREGAEPRFRVDSHDLAAAAEEEAGSAEVAQRIRELFDEVKEFYADQQLFDEYDRLTLTDGALTFITKQLATYRMHDTSLDALGTAYQELVGDNLRGDRGQYFTPSGAVRLMVEMLNPQEGQTVLDPCCGTGGFLRETLLHVLHRWMPEDEHDLSVQERARQETAKRKRLGEYAQACVFGTDFDPFLTRAAAFGVMMLTDIAGNTFQLDSLGFPRMGTLRGVQRAMRHLDRIAPGEVDILLTNPPFGSDIPVTGPVLELFRTDESGFEKERSIAYSWSRDEDGTLVKGKPAVSVAPERLFVQKAVEWVKPGGRIGIVLPNGILSNPGPDDEAVRKYILDECWVMASVELPVEIFVVGAGVNILTTLLFLQKKTEQEKDEERLHGPLDHPVFMAVAEKVGHDRRGNDLFVRDARGDYVIAEYEEKDEIVVKNVAIERSIKRRTRILDDDLMSERDRPKYHNRPSVVREYRKFIKEYGDKLPWKRPEDDA</sequence>
<dbReference type="InterPro" id="IPR003356">
    <property type="entry name" value="DNA_methylase_A-5"/>
</dbReference>
<keyword evidence="5" id="KW-1185">Reference proteome</keyword>
<dbReference type="SUPFAM" id="SSF53335">
    <property type="entry name" value="S-adenosyl-L-methionine-dependent methyltransferases"/>
    <property type="match status" value="1"/>
</dbReference>